<proteinExistence type="predicted"/>
<sequence>MTLPYPANTGPGNQGTDKLTVPAGAIVVGANYKYGVDPGSMLDPGSRRVTAYDVGAGCTVASGLTVNAQYDYVLSNSDRPETAATGSPDDKAHVIVLRTVLAF</sequence>
<dbReference type="EMBL" id="JAWXYC010000001">
    <property type="protein sequence ID" value="MDX5950165.1"/>
    <property type="molecule type" value="Genomic_DNA"/>
</dbReference>
<name>A0ABU4NYD0_AZOBR</name>
<evidence type="ECO:0000313" key="2">
    <source>
        <dbReference type="Proteomes" id="UP001277471"/>
    </source>
</evidence>
<dbReference type="Proteomes" id="UP001277471">
    <property type="component" value="Unassembled WGS sequence"/>
</dbReference>
<evidence type="ECO:0000313" key="1">
    <source>
        <dbReference type="EMBL" id="MDX5950165.1"/>
    </source>
</evidence>
<dbReference type="GeneID" id="56447425"/>
<accession>A0ABU4NYD0</accession>
<reference evidence="1 2" key="1">
    <citation type="submission" date="2023-11" db="EMBL/GenBank/DDBJ databases">
        <title>MicrobeMod: A computational toolkit for identifying prokaryotic methylation and restriction-modification with nanopore sequencing.</title>
        <authorList>
            <person name="Crits-Christoph A."/>
            <person name="Kang S.C."/>
            <person name="Lee H."/>
            <person name="Ostrov N."/>
        </authorList>
    </citation>
    <scope>NUCLEOTIDE SEQUENCE [LARGE SCALE GENOMIC DNA]</scope>
    <source>
        <strain evidence="1 2">ATCC 29145</strain>
    </source>
</reference>
<gene>
    <name evidence="1" type="ORF">SIM66_02930</name>
</gene>
<keyword evidence="2" id="KW-1185">Reference proteome</keyword>
<comment type="caution">
    <text evidence="1">The sequence shown here is derived from an EMBL/GenBank/DDBJ whole genome shotgun (WGS) entry which is preliminary data.</text>
</comment>
<organism evidence="1 2">
    <name type="scientific">Azospirillum brasilense</name>
    <dbReference type="NCBI Taxonomy" id="192"/>
    <lineage>
        <taxon>Bacteria</taxon>
        <taxon>Pseudomonadati</taxon>
        <taxon>Pseudomonadota</taxon>
        <taxon>Alphaproteobacteria</taxon>
        <taxon>Rhodospirillales</taxon>
        <taxon>Azospirillaceae</taxon>
        <taxon>Azospirillum</taxon>
    </lineage>
</organism>
<evidence type="ECO:0008006" key="3">
    <source>
        <dbReference type="Google" id="ProtNLM"/>
    </source>
</evidence>
<dbReference type="RefSeq" id="WP_174436548.1">
    <property type="nucleotide sequence ID" value="NZ_CP032342.1"/>
</dbReference>
<protein>
    <recommendedName>
        <fullName evidence="3">Porin-like protein</fullName>
    </recommendedName>
</protein>